<gene>
    <name evidence="2" type="ORF">JonanDRAFT_0129</name>
</gene>
<evidence type="ECO:0000313" key="2">
    <source>
        <dbReference type="EMBL" id="EHM12560.1"/>
    </source>
</evidence>
<dbReference type="eggNOG" id="COG2606">
    <property type="taxonomic scope" value="Bacteria"/>
</dbReference>
<name>H0UM18_9BACT</name>
<dbReference type="Gene3D" id="3.90.960.10">
    <property type="entry name" value="YbaK/aminoacyl-tRNA synthetase-associated domain"/>
    <property type="match status" value="1"/>
</dbReference>
<dbReference type="Pfam" id="PF04073">
    <property type="entry name" value="tRNA_edit"/>
    <property type="match status" value="1"/>
</dbReference>
<dbReference type="STRING" id="885272.JonanDRAFT_0129"/>
<dbReference type="SUPFAM" id="SSF55826">
    <property type="entry name" value="YbaK/ProRS associated domain"/>
    <property type="match status" value="1"/>
</dbReference>
<dbReference type="PANTHER" id="PTHR30411">
    <property type="entry name" value="CYTOPLASMIC PROTEIN"/>
    <property type="match status" value="1"/>
</dbReference>
<accession>H0UM18</accession>
<dbReference type="OrthoDB" id="9798760at2"/>
<sequence>MNPVERVQKALTALGYGQGITYSELTIFTVSDAAKAVGVTEGEILKSLIFLIDGSPWLVLMSGSNKVHSGAVKRASGGKKVSMAPSDYVLEHFGYAVGGVPPVGYDEQLPALLDEDLWNYPAVWAAAGTDHHFFPISPDDLARYTGGRRAALKKSDAPQK</sequence>
<dbReference type="PANTHER" id="PTHR30411:SF1">
    <property type="entry name" value="CYTOPLASMIC PROTEIN"/>
    <property type="match status" value="1"/>
</dbReference>
<feature type="domain" description="YbaK/aminoacyl-tRNA synthetase-associated" evidence="1">
    <location>
        <begin position="27"/>
        <end position="143"/>
    </location>
</feature>
<dbReference type="Proteomes" id="UP000003806">
    <property type="component" value="Chromosome"/>
</dbReference>
<dbReference type="HOGENOM" id="CLU_094875_0_0_0"/>
<dbReference type="InterPro" id="IPR007214">
    <property type="entry name" value="YbaK/aa-tRNA-synth-assoc-dom"/>
</dbReference>
<dbReference type="GO" id="GO:0002161">
    <property type="term" value="F:aminoacyl-tRNA deacylase activity"/>
    <property type="evidence" value="ECO:0007669"/>
    <property type="project" value="InterPro"/>
</dbReference>
<dbReference type="RefSeq" id="WP_008522005.1">
    <property type="nucleotide sequence ID" value="NZ_CM001376.1"/>
</dbReference>
<dbReference type="AlphaFoldDB" id="H0UM18"/>
<dbReference type="EMBL" id="CM001376">
    <property type="protein sequence ID" value="EHM12560.1"/>
    <property type="molecule type" value="Genomic_DNA"/>
</dbReference>
<evidence type="ECO:0000259" key="1">
    <source>
        <dbReference type="Pfam" id="PF04073"/>
    </source>
</evidence>
<dbReference type="InterPro" id="IPR036754">
    <property type="entry name" value="YbaK/aa-tRNA-synt-asso_dom_sf"/>
</dbReference>
<proteinExistence type="predicted"/>
<dbReference type="CDD" id="cd04333">
    <property type="entry name" value="ProX_deacylase"/>
    <property type="match status" value="1"/>
</dbReference>
<protein>
    <recommendedName>
        <fullName evidence="1">YbaK/aminoacyl-tRNA synthetase-associated domain-containing protein</fullName>
    </recommendedName>
</protein>
<keyword evidence="3" id="KW-1185">Reference proteome</keyword>
<organism evidence="2 3">
    <name type="scientific">Jonquetella anthropi DSM 22815</name>
    <dbReference type="NCBI Taxonomy" id="885272"/>
    <lineage>
        <taxon>Bacteria</taxon>
        <taxon>Thermotogati</taxon>
        <taxon>Synergistota</taxon>
        <taxon>Synergistia</taxon>
        <taxon>Synergistales</taxon>
        <taxon>Dethiosulfovibrionaceae</taxon>
        <taxon>Jonquetella</taxon>
    </lineage>
</organism>
<reference evidence="2 3" key="1">
    <citation type="submission" date="2011-11" db="EMBL/GenBank/DDBJ databases">
        <title>The Noncontiguous Finished genome of Jonquetella anthropi DSM 22815.</title>
        <authorList>
            <consortium name="US DOE Joint Genome Institute (JGI-PGF)"/>
            <person name="Lucas S."/>
            <person name="Copeland A."/>
            <person name="Lapidus A."/>
            <person name="Glavina del Rio T."/>
            <person name="Dalin E."/>
            <person name="Tice H."/>
            <person name="Bruce D."/>
            <person name="Goodwin L."/>
            <person name="Pitluck S."/>
            <person name="Peters L."/>
            <person name="Mikhailova N."/>
            <person name="Held B."/>
            <person name="Kyrpides N."/>
            <person name="Mavromatis K."/>
            <person name="Ivanova N."/>
            <person name="Markowitz V."/>
            <person name="Cheng J.-F."/>
            <person name="Hugenholtz P."/>
            <person name="Woyke T."/>
            <person name="Wu D."/>
            <person name="Gronow S."/>
            <person name="Wellnitz S."/>
            <person name="Brambilla E."/>
            <person name="Klenk H.-P."/>
            <person name="Eisen J.A."/>
        </authorList>
    </citation>
    <scope>NUCLEOTIDE SEQUENCE [LARGE SCALE GENOMIC DNA]</scope>
    <source>
        <strain evidence="2 3">DSM 22815</strain>
    </source>
</reference>
<evidence type="ECO:0000313" key="3">
    <source>
        <dbReference type="Proteomes" id="UP000003806"/>
    </source>
</evidence>